<feature type="domain" description="PAC" evidence="3">
    <location>
        <begin position="232"/>
        <end position="284"/>
    </location>
</feature>
<feature type="transmembrane region" description="Helical" evidence="1">
    <location>
        <begin position="12"/>
        <end position="31"/>
    </location>
</feature>
<dbReference type="SMART" id="SM00091">
    <property type="entry name" value="PAS"/>
    <property type="match status" value="1"/>
</dbReference>
<dbReference type="PROSITE" id="PS50883">
    <property type="entry name" value="EAL"/>
    <property type="match status" value="1"/>
</dbReference>
<protein>
    <submittedName>
        <fullName evidence="6">EAL domain-containing protein</fullName>
    </submittedName>
</protein>
<dbReference type="InterPro" id="IPR000700">
    <property type="entry name" value="PAS-assoc_C"/>
</dbReference>
<dbReference type="InterPro" id="IPR035965">
    <property type="entry name" value="PAS-like_dom_sf"/>
</dbReference>
<dbReference type="Proteomes" id="UP000649604">
    <property type="component" value="Unassembled WGS sequence"/>
</dbReference>
<evidence type="ECO:0000313" key="6">
    <source>
        <dbReference type="EMBL" id="MBD3323690.1"/>
    </source>
</evidence>
<dbReference type="InterPro" id="IPR029787">
    <property type="entry name" value="Nucleotide_cyclase"/>
</dbReference>
<gene>
    <name evidence="6" type="ORF">GF339_03840</name>
</gene>
<dbReference type="CDD" id="cd00130">
    <property type="entry name" value="PAS"/>
    <property type="match status" value="1"/>
</dbReference>
<evidence type="ECO:0000256" key="1">
    <source>
        <dbReference type="SAM" id="Phobius"/>
    </source>
</evidence>
<dbReference type="SUPFAM" id="SSF141868">
    <property type="entry name" value="EAL domain-like"/>
    <property type="match status" value="1"/>
</dbReference>
<dbReference type="InterPro" id="IPR043128">
    <property type="entry name" value="Rev_trsase/Diguanyl_cyclase"/>
</dbReference>
<evidence type="ECO:0000259" key="5">
    <source>
        <dbReference type="PROSITE" id="PS50887"/>
    </source>
</evidence>
<dbReference type="Gene3D" id="3.20.20.450">
    <property type="entry name" value="EAL domain"/>
    <property type="match status" value="1"/>
</dbReference>
<name>A0A9D5JT43_9BACT</name>
<keyword evidence="1" id="KW-0812">Transmembrane</keyword>
<dbReference type="SUPFAM" id="SSF55073">
    <property type="entry name" value="Nucleotide cyclase"/>
    <property type="match status" value="1"/>
</dbReference>
<feature type="transmembrane region" description="Helical" evidence="1">
    <location>
        <begin position="70"/>
        <end position="90"/>
    </location>
</feature>
<feature type="domain" description="GGDEF" evidence="5">
    <location>
        <begin position="316"/>
        <end position="450"/>
    </location>
</feature>
<dbReference type="NCBIfam" id="TIGR00254">
    <property type="entry name" value="GGDEF"/>
    <property type="match status" value="1"/>
</dbReference>
<dbReference type="NCBIfam" id="TIGR00229">
    <property type="entry name" value="sensory_box"/>
    <property type="match status" value="1"/>
</dbReference>
<proteinExistence type="predicted"/>
<dbReference type="Gene3D" id="3.30.70.270">
    <property type="match status" value="1"/>
</dbReference>
<reference evidence="6" key="1">
    <citation type="submission" date="2019-11" db="EMBL/GenBank/DDBJ databases">
        <title>Microbial mats filling the niche in hypersaline microbial mats.</title>
        <authorList>
            <person name="Wong H.L."/>
            <person name="Macleod F.I."/>
            <person name="White R.A. III"/>
            <person name="Burns B.P."/>
        </authorList>
    </citation>
    <scope>NUCLEOTIDE SEQUENCE</scope>
    <source>
        <strain evidence="6">Rbin_158</strain>
    </source>
</reference>
<dbReference type="SMART" id="SM00052">
    <property type="entry name" value="EAL"/>
    <property type="match status" value="1"/>
</dbReference>
<dbReference type="SUPFAM" id="SSF55785">
    <property type="entry name" value="PYP-like sensor domain (PAS domain)"/>
    <property type="match status" value="1"/>
</dbReference>
<feature type="domain" description="EAL" evidence="4">
    <location>
        <begin position="459"/>
        <end position="713"/>
    </location>
</feature>
<dbReference type="InterPro" id="IPR000014">
    <property type="entry name" value="PAS"/>
</dbReference>
<dbReference type="Pfam" id="PF00563">
    <property type="entry name" value="EAL"/>
    <property type="match status" value="1"/>
</dbReference>
<dbReference type="PROSITE" id="PS50113">
    <property type="entry name" value="PAC"/>
    <property type="match status" value="1"/>
</dbReference>
<organism evidence="6 7">
    <name type="scientific">candidate division KSB3 bacterium</name>
    <dbReference type="NCBI Taxonomy" id="2044937"/>
    <lineage>
        <taxon>Bacteria</taxon>
        <taxon>candidate division KSB3</taxon>
    </lineage>
</organism>
<dbReference type="InterPro" id="IPR001610">
    <property type="entry name" value="PAC"/>
</dbReference>
<dbReference type="InterPro" id="IPR035919">
    <property type="entry name" value="EAL_sf"/>
</dbReference>
<dbReference type="FunFam" id="3.30.70.270:FF:000001">
    <property type="entry name" value="Diguanylate cyclase domain protein"/>
    <property type="match status" value="1"/>
</dbReference>
<keyword evidence="1" id="KW-0472">Membrane</keyword>
<sequence>MRTMRRFNTLGLRFAVPIIVAVAVVSILFWGNMLCITDHLPAERVEKSDGSYFCLEAVIYQEFLETFQEASLVTGSLMMLVIFLCLVYLYRLVARPLSHLVQAAQHDASPDYEGIEEFEILSDHFRQMRNRIQQTTIALEECLREKSDHVSRCQNVQMELQLANEVLEHSLEGIMITDVKGKIIKVNPAFTAVTGYAAEECLGQNPRMLKSGIQDTDFYQAMWKALTTTGRWENEIWNRRKNGEAYPQWLSISAIRTANGKPSYYVAVFHDMSDIKQNQEQMTYQAYHDALTGLPNRQLLRDHLEMALAQAQRHTARVGVLLLDLDHFKNVNDALGHAIGDLLLQEVAKRLKRCCRTVDTVARLGGDEFMIILPELKGEGQDAVEVSQRILRSFSEPFLIKQHEIMSSVSIGMTLYPADGEDVSTLIKNADVAMYKAKEQGRNTYLSYTKGMYENVIERVELENDLRKALKREEFKLYYQPQVNLKTGAITGMEALLRWQRSPHEIVSPDKFISLAEETGLIIPLGEWVLRTACKQTKVWHEAGFTTLSVSVNLSAKQFQDPQLVQVVQKILCETGLDADSLCLEITENTLMKDIDAAVKMMADLEQLGVHFSIDDFGTGYSSLNYLKRFPLSEIKIDKSFVRDLPRAQDDAAIARAILSLARSLNLKVLAEGVENETQLEFMRLNSCDGIQGYLFSKPIQPDELTQLLQENKRLQIA</sequence>
<accession>A0A9D5JT43</accession>
<dbReference type="InterPro" id="IPR052155">
    <property type="entry name" value="Biofilm_reg_signaling"/>
</dbReference>
<comment type="caution">
    <text evidence="6">The sequence shown here is derived from an EMBL/GenBank/DDBJ whole genome shotgun (WGS) entry which is preliminary data.</text>
</comment>
<dbReference type="PROSITE" id="PS50887">
    <property type="entry name" value="GGDEF"/>
    <property type="match status" value="1"/>
</dbReference>
<dbReference type="PANTHER" id="PTHR44757:SF2">
    <property type="entry name" value="BIOFILM ARCHITECTURE MAINTENANCE PROTEIN MBAA"/>
    <property type="match status" value="1"/>
</dbReference>
<evidence type="ECO:0000259" key="2">
    <source>
        <dbReference type="PROSITE" id="PS50112"/>
    </source>
</evidence>
<dbReference type="PROSITE" id="PS50112">
    <property type="entry name" value="PAS"/>
    <property type="match status" value="1"/>
</dbReference>
<dbReference type="Gene3D" id="6.10.340.10">
    <property type="match status" value="1"/>
</dbReference>
<feature type="domain" description="PAS" evidence="2">
    <location>
        <begin position="159"/>
        <end position="205"/>
    </location>
</feature>
<dbReference type="EMBL" id="WJJP01000117">
    <property type="protein sequence ID" value="MBD3323690.1"/>
    <property type="molecule type" value="Genomic_DNA"/>
</dbReference>
<evidence type="ECO:0000313" key="7">
    <source>
        <dbReference type="Proteomes" id="UP000649604"/>
    </source>
</evidence>
<dbReference type="PANTHER" id="PTHR44757">
    <property type="entry name" value="DIGUANYLATE CYCLASE DGCP"/>
    <property type="match status" value="1"/>
</dbReference>
<dbReference type="Pfam" id="PF00990">
    <property type="entry name" value="GGDEF"/>
    <property type="match status" value="1"/>
</dbReference>
<dbReference type="InterPro" id="IPR001633">
    <property type="entry name" value="EAL_dom"/>
</dbReference>
<dbReference type="SMART" id="SM00267">
    <property type="entry name" value="GGDEF"/>
    <property type="match status" value="1"/>
</dbReference>
<dbReference type="CDD" id="cd01949">
    <property type="entry name" value="GGDEF"/>
    <property type="match status" value="1"/>
</dbReference>
<keyword evidence="1" id="KW-1133">Transmembrane helix</keyword>
<dbReference type="FunFam" id="3.20.20.450:FF:000001">
    <property type="entry name" value="Cyclic di-GMP phosphodiesterase yahA"/>
    <property type="match status" value="1"/>
</dbReference>
<dbReference type="SMART" id="SM00086">
    <property type="entry name" value="PAC"/>
    <property type="match status" value="1"/>
</dbReference>
<dbReference type="Pfam" id="PF13426">
    <property type="entry name" value="PAS_9"/>
    <property type="match status" value="1"/>
</dbReference>
<evidence type="ECO:0000259" key="4">
    <source>
        <dbReference type="PROSITE" id="PS50883"/>
    </source>
</evidence>
<dbReference type="CDD" id="cd01948">
    <property type="entry name" value="EAL"/>
    <property type="match status" value="1"/>
</dbReference>
<dbReference type="InterPro" id="IPR000160">
    <property type="entry name" value="GGDEF_dom"/>
</dbReference>
<evidence type="ECO:0000259" key="3">
    <source>
        <dbReference type="PROSITE" id="PS50113"/>
    </source>
</evidence>
<dbReference type="Gene3D" id="3.30.450.20">
    <property type="entry name" value="PAS domain"/>
    <property type="match status" value="1"/>
</dbReference>
<dbReference type="AlphaFoldDB" id="A0A9D5JT43"/>